<comment type="caution">
    <text evidence="1">The sequence shown here is derived from an EMBL/GenBank/DDBJ whole genome shotgun (WGS) entry which is preliminary data.</text>
</comment>
<keyword evidence="2" id="KW-1185">Reference proteome</keyword>
<dbReference type="Proteomes" id="UP000019149">
    <property type="component" value="Unassembled WGS sequence"/>
</dbReference>
<dbReference type="EMBL" id="APAU02000012">
    <property type="protein sequence ID" value="EUB62519.1"/>
    <property type="molecule type" value="Genomic_DNA"/>
</dbReference>
<protein>
    <submittedName>
        <fullName evidence="1">Uncharacterized protein</fullName>
    </submittedName>
</protein>
<evidence type="ECO:0000313" key="1">
    <source>
        <dbReference type="EMBL" id="EUB62519.1"/>
    </source>
</evidence>
<dbReference type="KEGG" id="egl:EGR_02651"/>
<evidence type="ECO:0000313" key="2">
    <source>
        <dbReference type="Proteomes" id="UP000019149"/>
    </source>
</evidence>
<name>W6V7S0_ECHGR</name>
<dbReference type="CTD" id="36338366"/>
<dbReference type="GeneID" id="36338366"/>
<proteinExistence type="predicted"/>
<sequence>MTPSAAKMHYNFNMPFQKLTIYFKEWLSGMKDRNRNGKALVVDKSKYHGFKSFLIRYEEMQAIFLLNCIEIHSENSYLHKNYAHSVFIMMELLFFLSPI</sequence>
<dbReference type="RefSeq" id="XP_024353715.1">
    <property type="nucleotide sequence ID" value="XM_024491900.1"/>
</dbReference>
<accession>W6V7S0</accession>
<dbReference type="AlphaFoldDB" id="W6V7S0"/>
<reference evidence="1 2" key="1">
    <citation type="journal article" date="2013" name="Nat. Genet.">
        <title>The genome of the hydatid tapeworm Echinococcus granulosus.</title>
        <authorList>
            <person name="Zheng H."/>
            <person name="Zhang W."/>
            <person name="Zhang L."/>
            <person name="Zhang Z."/>
            <person name="Li J."/>
            <person name="Lu G."/>
            <person name="Zhu Y."/>
            <person name="Wang Y."/>
            <person name="Huang Y."/>
            <person name="Liu J."/>
            <person name="Kang H."/>
            <person name="Chen J."/>
            <person name="Wang L."/>
            <person name="Chen A."/>
            <person name="Yu S."/>
            <person name="Gao Z."/>
            <person name="Jin L."/>
            <person name="Gu W."/>
            <person name="Wang Z."/>
            <person name="Zhao L."/>
            <person name="Shi B."/>
            <person name="Wen H."/>
            <person name="Lin R."/>
            <person name="Jones M.K."/>
            <person name="Brejova B."/>
            <person name="Vinar T."/>
            <person name="Zhao G."/>
            <person name="McManus D.P."/>
            <person name="Chen Z."/>
            <person name="Zhou Y."/>
            <person name="Wang S."/>
        </authorList>
    </citation>
    <scope>NUCLEOTIDE SEQUENCE [LARGE SCALE GENOMIC DNA]</scope>
</reference>
<gene>
    <name evidence="1" type="ORF">EGR_02651</name>
</gene>
<organism evidence="1 2">
    <name type="scientific">Echinococcus granulosus</name>
    <name type="common">Hydatid tapeworm</name>
    <dbReference type="NCBI Taxonomy" id="6210"/>
    <lineage>
        <taxon>Eukaryota</taxon>
        <taxon>Metazoa</taxon>
        <taxon>Spiralia</taxon>
        <taxon>Lophotrochozoa</taxon>
        <taxon>Platyhelminthes</taxon>
        <taxon>Cestoda</taxon>
        <taxon>Eucestoda</taxon>
        <taxon>Cyclophyllidea</taxon>
        <taxon>Taeniidae</taxon>
        <taxon>Echinococcus</taxon>
        <taxon>Echinococcus granulosus group</taxon>
    </lineage>
</organism>